<proteinExistence type="predicted"/>
<protein>
    <submittedName>
        <fullName evidence="2">LRRcap domain-containing protein</fullName>
    </submittedName>
</protein>
<dbReference type="PROSITE" id="PS51450">
    <property type="entry name" value="LRR"/>
    <property type="match status" value="1"/>
</dbReference>
<dbReference type="PANTHER" id="PTHR46282">
    <property type="entry name" value="LEUCINE-RICH MELANOCYTE DIFFERENTIATION-ASSOCIATED PROTEIN"/>
    <property type="match status" value="1"/>
</dbReference>
<dbReference type="InterPro" id="IPR043313">
    <property type="entry name" value="LRMDA"/>
</dbReference>
<dbReference type="WBParaSite" id="PTRK_0000513400.1">
    <property type="protein sequence ID" value="PTRK_0000513400.1"/>
    <property type="gene ID" value="PTRK_0000513400"/>
</dbReference>
<dbReference type="SUPFAM" id="SSF52058">
    <property type="entry name" value="L domain-like"/>
    <property type="match status" value="1"/>
</dbReference>
<dbReference type="InterPro" id="IPR001611">
    <property type="entry name" value="Leu-rich_rpt"/>
</dbReference>
<keyword evidence="1" id="KW-1185">Reference proteome</keyword>
<dbReference type="STRING" id="131310.A0A0N4ZC79"/>
<dbReference type="InterPro" id="IPR032675">
    <property type="entry name" value="LRR_dom_sf"/>
</dbReference>
<accession>A0A0N4ZC79</accession>
<reference evidence="2" key="1">
    <citation type="submission" date="2017-02" db="UniProtKB">
        <authorList>
            <consortium name="WormBaseParasite"/>
        </authorList>
    </citation>
    <scope>IDENTIFICATION</scope>
</reference>
<name>A0A0N4ZC79_PARTI</name>
<dbReference type="Gene3D" id="3.80.10.10">
    <property type="entry name" value="Ribonuclease Inhibitor"/>
    <property type="match status" value="1"/>
</dbReference>
<organism evidence="1 2">
    <name type="scientific">Parastrongyloides trichosuri</name>
    <name type="common">Possum-specific nematode worm</name>
    <dbReference type="NCBI Taxonomy" id="131310"/>
    <lineage>
        <taxon>Eukaryota</taxon>
        <taxon>Metazoa</taxon>
        <taxon>Ecdysozoa</taxon>
        <taxon>Nematoda</taxon>
        <taxon>Chromadorea</taxon>
        <taxon>Rhabditida</taxon>
        <taxon>Tylenchina</taxon>
        <taxon>Panagrolaimomorpha</taxon>
        <taxon>Strongyloidoidea</taxon>
        <taxon>Strongyloididae</taxon>
        <taxon>Parastrongyloides</taxon>
    </lineage>
</organism>
<sequence>MLSICCSNGKRISKKLGNNKFDDIFLECKNNNFAILNLSNSSLSRIPSEIKNISHLIKHLILDGNNLNESSFKEFYFPNLESLSVNSNKIKNVSILFQLLQRRAPNITFLSLIWNPGWPYPTMNEKNVLLYKRYRRMTSNFFPKLSFLDSALII</sequence>
<dbReference type="Proteomes" id="UP000038045">
    <property type="component" value="Unplaced"/>
</dbReference>
<evidence type="ECO:0000313" key="2">
    <source>
        <dbReference type="WBParaSite" id="PTRK_0000513400.1"/>
    </source>
</evidence>
<dbReference type="AlphaFoldDB" id="A0A0N4ZC79"/>
<evidence type="ECO:0000313" key="1">
    <source>
        <dbReference type="Proteomes" id="UP000038045"/>
    </source>
</evidence>
<dbReference type="PANTHER" id="PTHR46282:SF2">
    <property type="entry name" value="LEUCINE-RICH MELANOCYTE DIFFERENTIATION-ASSOCIATED PROTEIN"/>
    <property type="match status" value="1"/>
</dbReference>